<evidence type="ECO:0000313" key="4">
    <source>
        <dbReference type="EMBL" id="OIR21794.1"/>
    </source>
</evidence>
<proteinExistence type="predicted"/>
<name>A0A1J5TLE9_9ARCH</name>
<keyword evidence="2" id="KW-0067">ATP-binding</keyword>
<protein>
    <recommendedName>
        <fullName evidence="3">KaiC-like domain-containing protein</fullName>
    </recommendedName>
</protein>
<dbReference type="EMBL" id="MIYZ01000034">
    <property type="protein sequence ID" value="OIR21794.1"/>
    <property type="molecule type" value="Genomic_DNA"/>
</dbReference>
<dbReference type="InterPro" id="IPR027417">
    <property type="entry name" value="P-loop_NTPase"/>
</dbReference>
<keyword evidence="1" id="KW-0547">Nucleotide-binding</keyword>
<accession>A0A1J5TLE9</accession>
<evidence type="ECO:0000256" key="1">
    <source>
        <dbReference type="ARBA" id="ARBA00022741"/>
    </source>
</evidence>
<evidence type="ECO:0000313" key="5">
    <source>
        <dbReference type="Proteomes" id="UP000183615"/>
    </source>
</evidence>
<dbReference type="Pfam" id="PF06745">
    <property type="entry name" value="ATPase"/>
    <property type="match status" value="1"/>
</dbReference>
<dbReference type="PANTHER" id="PTHR43637">
    <property type="entry name" value="UPF0273 PROTEIN TM_0370"/>
    <property type="match status" value="1"/>
</dbReference>
<dbReference type="GO" id="GO:0005524">
    <property type="term" value="F:ATP binding"/>
    <property type="evidence" value="ECO:0007669"/>
    <property type="project" value="UniProtKB-KW"/>
</dbReference>
<evidence type="ECO:0000256" key="2">
    <source>
        <dbReference type="ARBA" id="ARBA00022840"/>
    </source>
</evidence>
<sequence length="253" mass="28141">MAEIISTGIERLDEALIDGKGIVLGSSMLIEGSSGSGKELLSKQYASAGVGSENVVYFSTDETSDELIDTFEQYNWPTDLRIVNVGTQYFEKVLSRELQASRFKQEGLSVAELRNLGSYGSTSDQINFVADMTYEISKLKAPFRVVIDSLDFFMQYYNPIEVLSAMRTIKEYAQANGGTIMYTMSAGTCEPRIHSQIEAICDVVIELEVGRMAAEFENRLIIKKIRNHPEKAAVMIYAVTEHGITPEMITRVA</sequence>
<evidence type="ECO:0000259" key="3">
    <source>
        <dbReference type="Pfam" id="PF06745"/>
    </source>
</evidence>
<comment type="caution">
    <text evidence="4">The sequence shown here is derived from an EMBL/GenBank/DDBJ whole genome shotgun (WGS) entry which is preliminary data.</text>
</comment>
<dbReference type="SUPFAM" id="SSF52540">
    <property type="entry name" value="P-loop containing nucleoside triphosphate hydrolases"/>
    <property type="match status" value="1"/>
</dbReference>
<dbReference type="AlphaFoldDB" id="A0A1J5TLE9"/>
<dbReference type="InterPro" id="IPR014774">
    <property type="entry name" value="KaiC-like_dom"/>
</dbReference>
<dbReference type="Proteomes" id="UP000183615">
    <property type="component" value="Unassembled WGS sequence"/>
</dbReference>
<gene>
    <name evidence="4" type="ORF">BET99_01445</name>
</gene>
<organism evidence="4 5">
    <name type="scientific">Marine Group III euryarchaeote CG-Epi2</name>
    <dbReference type="NCBI Taxonomy" id="1888996"/>
    <lineage>
        <taxon>Archaea</taxon>
        <taxon>Methanobacteriati</taxon>
        <taxon>Thermoplasmatota</taxon>
        <taxon>Thermoplasmata</taxon>
        <taxon>Candidatus Thermoprofundales</taxon>
    </lineage>
</organism>
<dbReference type="Gene3D" id="3.40.50.300">
    <property type="entry name" value="P-loop containing nucleotide triphosphate hydrolases"/>
    <property type="match status" value="1"/>
</dbReference>
<feature type="domain" description="KaiC-like" evidence="3">
    <location>
        <begin position="5"/>
        <end position="245"/>
    </location>
</feature>
<reference evidence="4 5" key="1">
    <citation type="submission" date="2016-08" db="EMBL/GenBank/DDBJ databases">
        <title>New Insights into Marine Group III Euryarchaeota, from dark to light.</title>
        <authorList>
            <person name="Haro-Moreno J.M."/>
            <person name="Rodriguez-Valera F."/>
            <person name="Lopez-Garcia P."/>
            <person name="Moreira D."/>
            <person name="Martin-Cuadrado A.B."/>
        </authorList>
    </citation>
    <scope>NUCLEOTIDE SEQUENCE [LARGE SCALE GENOMIC DNA]</scope>
    <source>
        <strain evidence="4">CG-Epi2</strain>
    </source>
</reference>